<comment type="caution">
    <text evidence="1">The sequence shown here is derived from an EMBL/GenBank/DDBJ whole genome shotgun (WGS) entry which is preliminary data.</text>
</comment>
<evidence type="ECO:0000313" key="2">
    <source>
        <dbReference type="Proteomes" id="UP000528286"/>
    </source>
</evidence>
<dbReference type="EMBL" id="JACIEZ010000006">
    <property type="protein sequence ID" value="MBB4065958.1"/>
    <property type="molecule type" value="Genomic_DNA"/>
</dbReference>
<dbReference type="Proteomes" id="UP000528286">
    <property type="component" value="Unassembled WGS sequence"/>
</dbReference>
<dbReference type="AlphaFoldDB" id="A0A7W6J8P6"/>
<sequence length="46" mass="4965">MRSRIIWVIIILIVLFGILYAGGYIGNSTTADNAQPPPHAIDQSAP</sequence>
<gene>
    <name evidence="1" type="ORF">GGR23_003166</name>
</gene>
<organism evidence="1 2">
    <name type="scientific">Gellertiella hungarica</name>
    <dbReference type="NCBI Taxonomy" id="1572859"/>
    <lineage>
        <taxon>Bacteria</taxon>
        <taxon>Pseudomonadati</taxon>
        <taxon>Pseudomonadota</taxon>
        <taxon>Alphaproteobacteria</taxon>
        <taxon>Hyphomicrobiales</taxon>
        <taxon>Rhizobiaceae</taxon>
        <taxon>Gellertiella</taxon>
    </lineage>
</organism>
<proteinExistence type="predicted"/>
<dbReference type="RefSeq" id="WP_183367236.1">
    <property type="nucleotide sequence ID" value="NZ_JACIEZ010000006.1"/>
</dbReference>
<reference evidence="1 2" key="1">
    <citation type="submission" date="2020-08" db="EMBL/GenBank/DDBJ databases">
        <title>Genomic Encyclopedia of Type Strains, Phase IV (KMG-IV): sequencing the most valuable type-strain genomes for metagenomic binning, comparative biology and taxonomic classification.</title>
        <authorList>
            <person name="Goeker M."/>
        </authorList>
    </citation>
    <scope>NUCLEOTIDE SEQUENCE [LARGE SCALE GENOMIC DNA]</scope>
    <source>
        <strain evidence="1 2">DSM 29853</strain>
    </source>
</reference>
<keyword evidence="2" id="KW-1185">Reference proteome</keyword>
<accession>A0A7W6J8P6</accession>
<name>A0A7W6J8P6_9HYPH</name>
<protein>
    <submittedName>
        <fullName evidence="1">Uncharacterized protein</fullName>
    </submittedName>
</protein>
<evidence type="ECO:0000313" key="1">
    <source>
        <dbReference type="EMBL" id="MBB4065958.1"/>
    </source>
</evidence>